<evidence type="ECO:0000256" key="4">
    <source>
        <dbReference type="ARBA" id="ARBA00023136"/>
    </source>
</evidence>
<feature type="transmembrane region" description="Helical" evidence="5">
    <location>
        <begin position="83"/>
        <end position="109"/>
    </location>
</feature>
<dbReference type="AlphaFoldDB" id="A0A543BR06"/>
<sequence length="127" mass="13961">MTLTPSNPPQTPPPGWYTNPHGQQQWWDGRQWGQVAPTHAAPVVIVAAKESGTAYLFAILLGGFAAHRFYLNSPGSAIGFIVLWWGGWALSVLLIGIPMVIAAAIWWIVDMVRIPEMVRAANAPQRY</sequence>
<dbReference type="Pfam" id="PF05154">
    <property type="entry name" value="TM2"/>
    <property type="match status" value="1"/>
</dbReference>
<accession>A0A543BR06</accession>
<keyword evidence="4 5" id="KW-0472">Membrane</keyword>
<evidence type="ECO:0000259" key="6">
    <source>
        <dbReference type="Pfam" id="PF05154"/>
    </source>
</evidence>
<dbReference type="PANTHER" id="PTHR21016">
    <property type="entry name" value="BETA-AMYLOID BINDING PROTEIN-RELATED"/>
    <property type="match status" value="1"/>
</dbReference>
<dbReference type="EMBL" id="VFOX01000001">
    <property type="protein sequence ID" value="TQL87228.1"/>
    <property type="molecule type" value="Genomic_DNA"/>
</dbReference>
<gene>
    <name evidence="7" type="ORF">FB560_2895</name>
</gene>
<evidence type="ECO:0000313" key="8">
    <source>
        <dbReference type="Proteomes" id="UP000317209"/>
    </source>
</evidence>
<evidence type="ECO:0000256" key="2">
    <source>
        <dbReference type="ARBA" id="ARBA00022692"/>
    </source>
</evidence>
<evidence type="ECO:0000313" key="7">
    <source>
        <dbReference type="EMBL" id="TQL87228.1"/>
    </source>
</evidence>
<comment type="subcellular location">
    <subcellularLocation>
        <location evidence="1">Membrane</location>
        <topology evidence="1">Multi-pass membrane protein</topology>
    </subcellularLocation>
</comment>
<dbReference type="OrthoDB" id="5244233at2"/>
<dbReference type="RefSeq" id="WP_141873005.1">
    <property type="nucleotide sequence ID" value="NZ_VFOX01000001.1"/>
</dbReference>
<evidence type="ECO:0000256" key="3">
    <source>
        <dbReference type="ARBA" id="ARBA00022989"/>
    </source>
</evidence>
<evidence type="ECO:0000256" key="1">
    <source>
        <dbReference type="ARBA" id="ARBA00004141"/>
    </source>
</evidence>
<feature type="domain" description="TM2" evidence="6">
    <location>
        <begin position="49"/>
        <end position="97"/>
    </location>
</feature>
<feature type="transmembrane region" description="Helical" evidence="5">
    <location>
        <begin position="54"/>
        <end position="71"/>
    </location>
</feature>
<dbReference type="InterPro" id="IPR007829">
    <property type="entry name" value="TM2"/>
</dbReference>
<keyword evidence="8" id="KW-1185">Reference proteome</keyword>
<dbReference type="PANTHER" id="PTHR21016:SF25">
    <property type="entry name" value="TM2 DOMAIN-CONTAINING PROTEIN DDB_G0277895-RELATED"/>
    <property type="match status" value="1"/>
</dbReference>
<name>A0A543BR06_9MICO</name>
<dbReference type="Proteomes" id="UP000317209">
    <property type="component" value="Unassembled WGS sequence"/>
</dbReference>
<proteinExistence type="predicted"/>
<dbReference type="GO" id="GO:0016020">
    <property type="term" value="C:membrane"/>
    <property type="evidence" value="ECO:0007669"/>
    <property type="project" value="UniProtKB-SubCell"/>
</dbReference>
<comment type="caution">
    <text evidence="7">The sequence shown here is derived from an EMBL/GenBank/DDBJ whole genome shotgun (WGS) entry which is preliminary data.</text>
</comment>
<organism evidence="7 8">
    <name type="scientific">Microbacterium saperdae</name>
    <dbReference type="NCBI Taxonomy" id="69368"/>
    <lineage>
        <taxon>Bacteria</taxon>
        <taxon>Bacillati</taxon>
        <taxon>Actinomycetota</taxon>
        <taxon>Actinomycetes</taxon>
        <taxon>Micrococcales</taxon>
        <taxon>Microbacteriaceae</taxon>
        <taxon>Microbacterium</taxon>
    </lineage>
</organism>
<dbReference type="InterPro" id="IPR050932">
    <property type="entry name" value="TM2D1-3-like"/>
</dbReference>
<keyword evidence="3 5" id="KW-1133">Transmembrane helix</keyword>
<protein>
    <submittedName>
        <fullName evidence="7">TM2 domain-containing membrane protein YozV</fullName>
    </submittedName>
</protein>
<evidence type="ECO:0000256" key="5">
    <source>
        <dbReference type="SAM" id="Phobius"/>
    </source>
</evidence>
<keyword evidence="2 5" id="KW-0812">Transmembrane</keyword>
<reference evidence="7 8" key="1">
    <citation type="submission" date="2019-06" db="EMBL/GenBank/DDBJ databases">
        <title>Sequencing the genomes of 1000 actinobacteria strains.</title>
        <authorList>
            <person name="Klenk H.-P."/>
        </authorList>
    </citation>
    <scope>NUCLEOTIDE SEQUENCE [LARGE SCALE GENOMIC DNA]</scope>
    <source>
        <strain evidence="7 8">DSM 20169</strain>
    </source>
</reference>